<proteinExistence type="predicted"/>
<dbReference type="SUPFAM" id="SSF69349">
    <property type="entry name" value="Phage fibre proteins"/>
    <property type="match status" value="1"/>
</dbReference>
<accession>A0A1X9SW12</accession>
<dbReference type="Proteomes" id="UP000194260">
    <property type="component" value="Chromosome"/>
</dbReference>
<dbReference type="AlphaFoldDB" id="A0A1X9SW12"/>
<dbReference type="EMBL" id="CP018789">
    <property type="protein sequence ID" value="ARR00383.1"/>
    <property type="molecule type" value="Genomic_DNA"/>
</dbReference>
<sequence length="562" mass="58761">MGTRKFEKLILSSAKSKNDIVAEALAQINKYEAKDPANDYICSVIHAYDNGDNAGDQYIVINEKLRVEYGLKGNAVASSHYSMADIKAMIDAVDAKIPLDPAKEALLKEVETIEADIRAKEAQLPPKEKELRNLKQQKATIEQEIADLNSLIAEARAEGRSTTVLEASKAQRETDLAAKNREISTLEGQINEIKRQIPLLKEQAKNKQTQQEAIKSPELATKDFVNELKNTLTGSINTKANANATVNLTGNQTIAGNKTLSGATTLAATVINGATQLKGAVTATGAITSSGNVTFNTGQVTFNNKAPISSVAPTVANHLATKAYIDGINTTLTGSINAKANANAVVTLTGNQTIAGIKTFSSPVVVPNATANTHAVNLAQLNTKANANATVNLTGNQTIAGNKTLSGTTTLAATVINGATQLKGAVTATGAITSSGNVTFNTGQVTFNNKAPICNVAPAADTNLVNRAYSKKRGAFVAVTGGAINLNNGINFSLNLTAATNITVANAAANIGQTGEIFIAKGANIQAFSAPFNFRIAQSGFGANEVFSYVVVSSSLVRITRS</sequence>
<protein>
    <submittedName>
        <fullName evidence="2">Uncharacterized protein</fullName>
    </submittedName>
</protein>
<evidence type="ECO:0000313" key="2">
    <source>
        <dbReference type="EMBL" id="ARR00383.1"/>
    </source>
</evidence>
<name>A0A1X9SW12_9BACT</name>
<keyword evidence="1" id="KW-0175">Coiled coil</keyword>
<organism evidence="2 3">
    <name type="scientific">Campylobacter porcelli</name>
    <dbReference type="NCBI Taxonomy" id="1660073"/>
    <lineage>
        <taxon>Bacteria</taxon>
        <taxon>Pseudomonadati</taxon>
        <taxon>Campylobacterota</taxon>
        <taxon>Epsilonproteobacteria</taxon>
        <taxon>Campylobacterales</taxon>
        <taxon>Campylobacteraceae</taxon>
        <taxon>Campylobacter</taxon>
    </lineage>
</organism>
<reference evidence="3" key="1">
    <citation type="journal article" date="2017" name="Genome Biol. Evol.">
        <title>Comparative Genomic Analysis Identifies a Campylobacter Clade Deficient in Selenium Metabolism.</title>
        <authorList>
            <person name="Miller W.G."/>
            <person name="Yee E."/>
            <person name="Lopes B.S."/>
            <person name="Chapman M.H."/>
            <person name="Huynh S."/>
            <person name="Bono J.L."/>
            <person name="Parker C.T."/>
            <person name="Strachan N.J.C."/>
            <person name="Forbes K.J."/>
        </authorList>
    </citation>
    <scope>NUCLEOTIDE SEQUENCE [LARGE SCALE GENOMIC DNA]</scope>
    <source>
        <strain evidence="3">RM6137</strain>
    </source>
</reference>
<evidence type="ECO:0000256" key="1">
    <source>
        <dbReference type="SAM" id="Coils"/>
    </source>
</evidence>
<evidence type="ECO:0000313" key="3">
    <source>
        <dbReference type="Proteomes" id="UP000194260"/>
    </source>
</evidence>
<dbReference type="STRING" id="1660073.CSUIS_0556"/>
<dbReference type="KEGG" id="camy:CSUIS_0556"/>
<dbReference type="Gene3D" id="6.10.140.2190">
    <property type="match status" value="3"/>
</dbReference>
<feature type="coiled-coil region" evidence="1">
    <location>
        <begin position="103"/>
        <end position="210"/>
    </location>
</feature>
<dbReference type="RefSeq" id="WP_086297027.1">
    <property type="nucleotide sequence ID" value="NZ_CP018789.1"/>
</dbReference>
<gene>
    <name evidence="2" type="ORF">CSUIS_0556</name>
</gene>